<sequence length="321" mass="35249">MDYDKKPVPKSIAVFGAAGRVGQPLADYVRYAAPDVCLRLITSSAAAVSGLQNGYPAADVVVANYLDPDSLKPALEDMEGIFVVTPSGLDEVRAMQNLIAAVRAAGTVKHIVRVVGYGPESTLDQVPEELAARGGDGSQHYIAKAELARSGLPVTFLNCGATFMDNLLLASGGIRDRDLFIYPPLYVPFVDARDVGEVGARLLLSDDVRHISQFHTMNNGQDQLSSEEIAEMMSDILRRHIAYDGSRETFMKELGPLLDQRAGRAGEAEYRWDYVQFWENTNSVIWSLNNFAERMLGRRPTTLRAWLMEHKGFFGAAPDHG</sequence>
<dbReference type="InterPro" id="IPR051604">
    <property type="entry name" value="Ergot_Alk_Oxidoreductase"/>
</dbReference>
<evidence type="ECO:0000313" key="3">
    <source>
        <dbReference type="Proteomes" id="UP001267638"/>
    </source>
</evidence>
<keyword evidence="3" id="KW-1185">Reference proteome</keyword>
<dbReference type="Proteomes" id="UP001267638">
    <property type="component" value="Unassembled WGS sequence"/>
</dbReference>
<dbReference type="EMBL" id="JAVDWV010000021">
    <property type="protein sequence ID" value="MDR7156823.1"/>
    <property type="molecule type" value="Genomic_DNA"/>
</dbReference>
<dbReference type="Gene3D" id="3.90.25.10">
    <property type="entry name" value="UDP-galactose 4-epimerase, domain 1"/>
    <property type="match status" value="1"/>
</dbReference>
<evidence type="ECO:0000259" key="1">
    <source>
        <dbReference type="Pfam" id="PF05368"/>
    </source>
</evidence>
<dbReference type="InterPro" id="IPR008030">
    <property type="entry name" value="NmrA-like"/>
</dbReference>
<name>A0ABU1X5I2_SPHXE</name>
<dbReference type="RefSeq" id="WP_310227356.1">
    <property type="nucleotide sequence ID" value="NZ_JAVDWV010000021.1"/>
</dbReference>
<protein>
    <submittedName>
        <fullName evidence="2">Uncharacterized protein YbjT (DUF2867 family)</fullName>
    </submittedName>
</protein>
<dbReference type="Pfam" id="PF05368">
    <property type="entry name" value="NmrA"/>
    <property type="match status" value="1"/>
</dbReference>
<feature type="domain" description="NmrA-like" evidence="1">
    <location>
        <begin position="10"/>
        <end position="249"/>
    </location>
</feature>
<dbReference type="Gene3D" id="3.40.50.720">
    <property type="entry name" value="NAD(P)-binding Rossmann-like Domain"/>
    <property type="match status" value="1"/>
</dbReference>
<reference evidence="2 3" key="1">
    <citation type="submission" date="2023-07" db="EMBL/GenBank/DDBJ databases">
        <title>Sorghum-associated microbial communities from plants grown in Nebraska, USA.</title>
        <authorList>
            <person name="Schachtman D."/>
        </authorList>
    </citation>
    <scope>NUCLEOTIDE SEQUENCE [LARGE SCALE GENOMIC DNA]</scope>
    <source>
        <strain evidence="2 3">4256</strain>
    </source>
</reference>
<gene>
    <name evidence="2" type="ORF">J2W40_003669</name>
</gene>
<organism evidence="2 3">
    <name type="scientific">Sphingobium xenophagum</name>
    <dbReference type="NCBI Taxonomy" id="121428"/>
    <lineage>
        <taxon>Bacteria</taxon>
        <taxon>Pseudomonadati</taxon>
        <taxon>Pseudomonadota</taxon>
        <taxon>Alphaproteobacteria</taxon>
        <taxon>Sphingomonadales</taxon>
        <taxon>Sphingomonadaceae</taxon>
        <taxon>Sphingobium</taxon>
    </lineage>
</organism>
<dbReference type="InterPro" id="IPR036291">
    <property type="entry name" value="NAD(P)-bd_dom_sf"/>
</dbReference>
<proteinExistence type="predicted"/>
<comment type="caution">
    <text evidence="2">The sequence shown here is derived from an EMBL/GenBank/DDBJ whole genome shotgun (WGS) entry which is preliminary data.</text>
</comment>
<accession>A0ABU1X5I2</accession>
<evidence type="ECO:0000313" key="2">
    <source>
        <dbReference type="EMBL" id="MDR7156823.1"/>
    </source>
</evidence>
<dbReference type="PANTHER" id="PTHR43162:SF1">
    <property type="entry name" value="PRESTALK A DIFFERENTIATION PROTEIN A"/>
    <property type="match status" value="1"/>
</dbReference>
<dbReference type="SUPFAM" id="SSF51735">
    <property type="entry name" value="NAD(P)-binding Rossmann-fold domains"/>
    <property type="match status" value="1"/>
</dbReference>
<dbReference type="PANTHER" id="PTHR43162">
    <property type="match status" value="1"/>
</dbReference>